<evidence type="ECO:0000256" key="2">
    <source>
        <dbReference type="ARBA" id="ARBA00011353"/>
    </source>
</evidence>
<evidence type="ECO:0000256" key="5">
    <source>
        <dbReference type="ARBA" id="ARBA00023242"/>
    </source>
</evidence>
<keyword evidence="4 6" id="KW-0040">ANK repeat</keyword>
<dbReference type="SMART" id="SM00300">
    <property type="entry name" value="ChSh"/>
    <property type="match status" value="1"/>
</dbReference>
<dbReference type="InterPro" id="IPR027417">
    <property type="entry name" value="P-loop_NTPase"/>
</dbReference>
<evidence type="ECO:0000256" key="3">
    <source>
        <dbReference type="ARBA" id="ARBA00022737"/>
    </source>
</evidence>
<dbReference type="InterPro" id="IPR016197">
    <property type="entry name" value="Chromo-like_dom_sf"/>
</dbReference>
<dbReference type="InterPro" id="IPR002110">
    <property type="entry name" value="Ankyrin_rpt"/>
</dbReference>
<feature type="region of interest" description="Disordered" evidence="7">
    <location>
        <begin position="422"/>
        <end position="479"/>
    </location>
</feature>
<dbReference type="GO" id="GO:0009116">
    <property type="term" value="P:nucleoside metabolic process"/>
    <property type="evidence" value="ECO:0007669"/>
    <property type="project" value="InterPro"/>
</dbReference>
<dbReference type="Pfam" id="PF01393">
    <property type="entry name" value="Chromo_shadow"/>
    <property type="match status" value="1"/>
</dbReference>
<keyword evidence="3" id="KW-0677">Repeat</keyword>
<dbReference type="Pfam" id="PF22939">
    <property type="entry name" value="WHD_GPIID"/>
    <property type="match status" value="1"/>
</dbReference>
<feature type="repeat" description="ANK" evidence="6">
    <location>
        <begin position="1749"/>
        <end position="1781"/>
    </location>
</feature>
<dbReference type="Proteomes" id="UP001163105">
    <property type="component" value="Unassembled WGS sequence"/>
</dbReference>
<proteinExistence type="predicted"/>
<accession>A0AB34FJR4</accession>
<comment type="subcellular location">
    <subcellularLocation>
        <location evidence="1">Nucleus</location>
    </subcellularLocation>
</comment>
<feature type="repeat" description="ANK" evidence="6">
    <location>
        <begin position="1649"/>
        <end position="1681"/>
    </location>
</feature>
<dbReference type="SMART" id="SM00248">
    <property type="entry name" value="ANK"/>
    <property type="match status" value="12"/>
</dbReference>
<dbReference type="InterPro" id="IPR011051">
    <property type="entry name" value="RmlC_Cupin_sf"/>
</dbReference>
<evidence type="ECO:0000313" key="10">
    <source>
        <dbReference type="Proteomes" id="UP001163105"/>
    </source>
</evidence>
<dbReference type="Pfam" id="PF24883">
    <property type="entry name" value="NPHP3_N"/>
    <property type="match status" value="1"/>
</dbReference>
<feature type="repeat" description="ANK" evidence="6">
    <location>
        <begin position="1493"/>
        <end position="1526"/>
    </location>
</feature>
<dbReference type="InterPro" id="IPR036770">
    <property type="entry name" value="Ankyrin_rpt-contain_sf"/>
</dbReference>
<dbReference type="InterPro" id="IPR055497">
    <property type="entry name" value="DUF7069"/>
</dbReference>
<evidence type="ECO:0000313" key="9">
    <source>
        <dbReference type="EMBL" id="KAJ6439188.1"/>
    </source>
</evidence>
<evidence type="ECO:0000256" key="7">
    <source>
        <dbReference type="SAM" id="MobiDB-lite"/>
    </source>
</evidence>
<dbReference type="GO" id="GO:0005634">
    <property type="term" value="C:nucleus"/>
    <property type="evidence" value="ECO:0007669"/>
    <property type="project" value="UniProtKB-SubCell"/>
</dbReference>
<dbReference type="CDD" id="cd18657">
    <property type="entry name" value="CSD_Swi6"/>
    <property type="match status" value="1"/>
</dbReference>
<dbReference type="PRINTS" id="PR01415">
    <property type="entry name" value="ANKYRIN"/>
</dbReference>
<feature type="compositionally biased region" description="Polar residues" evidence="7">
    <location>
        <begin position="178"/>
        <end position="192"/>
    </location>
</feature>
<dbReference type="InterPro" id="IPR008251">
    <property type="entry name" value="Chromo_shadow_dom"/>
</dbReference>
<dbReference type="SUPFAM" id="SSF48403">
    <property type="entry name" value="Ankyrin repeat"/>
    <property type="match status" value="1"/>
</dbReference>
<dbReference type="GO" id="GO:0003824">
    <property type="term" value="F:catalytic activity"/>
    <property type="evidence" value="ECO:0007669"/>
    <property type="project" value="InterPro"/>
</dbReference>
<dbReference type="PROSITE" id="PS50297">
    <property type="entry name" value="ANK_REP_REGION"/>
    <property type="match status" value="11"/>
</dbReference>
<dbReference type="PANTHER" id="PTHR24198">
    <property type="entry name" value="ANKYRIN REPEAT AND PROTEIN KINASE DOMAIN-CONTAINING PROTEIN"/>
    <property type="match status" value="1"/>
</dbReference>
<comment type="caution">
    <text evidence="9">The sequence shown here is derived from an EMBL/GenBank/DDBJ whole genome shotgun (WGS) entry which is preliminary data.</text>
</comment>
<feature type="compositionally biased region" description="Basic residues" evidence="7">
    <location>
        <begin position="459"/>
        <end position="469"/>
    </location>
</feature>
<dbReference type="InterPro" id="IPR054471">
    <property type="entry name" value="GPIID_WHD"/>
</dbReference>
<feature type="repeat" description="ANK" evidence="6">
    <location>
        <begin position="1682"/>
        <end position="1714"/>
    </location>
</feature>
<feature type="repeat" description="ANK" evidence="6">
    <location>
        <begin position="1616"/>
        <end position="1648"/>
    </location>
</feature>
<feature type="repeat" description="ANK" evidence="6">
    <location>
        <begin position="1783"/>
        <end position="1808"/>
    </location>
</feature>
<dbReference type="Gene3D" id="1.25.40.20">
    <property type="entry name" value="Ankyrin repeat-containing domain"/>
    <property type="match status" value="5"/>
</dbReference>
<gene>
    <name evidence="9" type="ORF">O9K51_08600</name>
</gene>
<evidence type="ECO:0000259" key="8">
    <source>
        <dbReference type="SMART" id="SM00300"/>
    </source>
</evidence>
<feature type="repeat" description="ANK" evidence="6">
    <location>
        <begin position="1538"/>
        <end position="1570"/>
    </location>
</feature>
<reference evidence="9" key="1">
    <citation type="submission" date="2023-01" db="EMBL/GenBank/DDBJ databases">
        <title>The growth and conidiation of Purpureocillium lavendulum are regulated by nitrogen source and histone H3K14 acetylation.</title>
        <authorList>
            <person name="Tang P."/>
            <person name="Han J."/>
            <person name="Zhang C."/>
            <person name="Tang P."/>
            <person name="Qi F."/>
            <person name="Zhang K."/>
            <person name="Liang L."/>
        </authorList>
    </citation>
    <scope>NUCLEOTIDE SEQUENCE</scope>
    <source>
        <strain evidence="9">YMF1.00683</strain>
    </source>
</reference>
<dbReference type="SUPFAM" id="SSF54160">
    <property type="entry name" value="Chromo domain-like"/>
    <property type="match status" value="1"/>
</dbReference>
<dbReference type="SUPFAM" id="SSF53167">
    <property type="entry name" value="Purine and uridine phosphorylases"/>
    <property type="match status" value="1"/>
</dbReference>
<keyword evidence="5" id="KW-0539">Nucleus</keyword>
<sequence>MLGHTGIGSGILTSRDEESVALCNLLGVPREQLPAGFTKWQLPFYLDGGQFFITAAAPDAEVGEHEHEDDAVRFIMSGSVYYDGIELNTGDWMYIPKHKRYSLKGHIVLETLVELYMSRSPMQTRLASQTNIQAVTTGQVTVDFFLSKYFDQVGGREKIWKELDRATSRKRLGKGPMSSDSSMTGKTNNAPLTTAAEWTPPAGSWEDEIDSITGFDDENGGKLTVYLAWKNGKKTQHPTAVVYGKCPQKMLQWYEKHVVIIRNAGAKLPEEPECRVPAASELSSIKSPLSQYEEDIAKLQTSLDNVWLRYKTADAHDQAKLQDRVKRHHIDLYLLESNYNSNLEQATSEYEQRTEAVVQRLCDKLIATLGPGRINHSLRGLEPQRLDEYLLGDYSTSAINGAKGVRPTAILETAAGVVQGQDKDTTAATRRGVKRRGVNTTDSETATKRPAIAENGPRLSRRQRKRKSRNIGGYDQDQQAAPEDVIPGNVYLVWERSKMWSAVLLLPIDAMDSVGVPETMETLGLSANPPDCYVVDTGSKRYKWRKGYEDGGPRVAERIYPVMDFDDLHKRRARWVAANELKAYDEDIAQSLDYYPLIQEYLRRRLVKDRSDDERTIFVRGGGVPGPHCDIRLGDIVVSSPSDGKGGVLQYDCGKSIQEQDFQETAFLNQPPTSLRTVVMGFRTALRRKPSCLKEGIDNILAKEEDLREDFERPGATSDRLYRSDFVHPLGRKACTEVCGDDPLRLVQRPQRTKRPHCPMVHYGLIASGNQLMKDALRRDELAAKHKILCFEMEAAGLMNDFPCLVIRGICDYSDTHKNDEWQGYASLAAAVYATALLGRIPPADIEAEKKIGDILSGFHEVAQAQLDVETSQLRAQEDFAKERLSDKEAACHQAFRLTADGSDSTYEWYKGRVEDRVEGTCLWFLEHEHFQSWLKQDSGPLLVSADPGCGKSVLAKYLIDEYLPRSATICYFFFKDKDQNTVRQVLCALLHQLFTHKPSLIKHALKEYLKDGKGLINSTESLWRVLRNAIKDPEAGPVTIVLDALDESEEHEFADLVTEIERQFCSGETRYGKLKYLLTCRPYDQIVSKFWRLLKRFPNVRIPGEQESEIISEEVNRVITHRVDQLSEQKRLSTQIKSHLEKRLKEATHRTYLWVYLVFNYLEKEGFKKTQEGVDESTVAKLPGTVNQAYEQILNKCMNRPMVRKALCIILAASRPLTLSEMNVAVNMDHTSKAIDLEDDKDFQSRLRSWCGLFISIHRGKIYFLHQTAREFLVANTASSTIDPSRPLWRHSIAIDQAHSVLAEVCVTYLNFLNSDVSLSTGVNGESAHFVGNLAFLDYSAIMWGDHFRTAGVKDDHAILPLVLTICNPASRSYTAWFGIYWKSTNMRTTCNFTDLMVASYFDQQAVVKLLLEKGADVKAKDTDYGRTPLSWAAENGHEVTVRLLLDNGPDIEAQDNYGRTPLSLAAAKGHEGVVKLLLEKGADLEAKDTEYGRTPLSWAAKNGHEAVVKLLLVRFSIDPNITDSMGKTLLSWTMQNSLPPLFWAADRGHEAAVKLLLEKGADADAKDNHSQTPLSRAAKNGHEAVVMLLLVRFSIDPNITDSMGRTLLSWTMQNSLPPLFWAADRGHEAAVKLLIEKGADVEAKDNHSQTPLSWAAKKGHEAVVNLLLEKGADIEAEDIYSQTPLSWAAEKGHEAVVKLLLEKGADVDARDKYSRTPLLWAAAMAEEAVVKLLLEKGADVEANDTEYGRTPLLWAAAMGHETVVKLLLVKGADLEAKDTEYGQTPLSWAAENGHEAVVRLLEKEAAVQAYSLAH</sequence>
<feature type="repeat" description="ANK" evidence="6">
    <location>
        <begin position="1392"/>
        <end position="1424"/>
    </location>
</feature>
<organism evidence="9 10">
    <name type="scientific">Purpureocillium lavendulum</name>
    <dbReference type="NCBI Taxonomy" id="1247861"/>
    <lineage>
        <taxon>Eukaryota</taxon>
        <taxon>Fungi</taxon>
        <taxon>Dikarya</taxon>
        <taxon>Ascomycota</taxon>
        <taxon>Pezizomycotina</taxon>
        <taxon>Sordariomycetes</taxon>
        <taxon>Hypocreomycetidae</taxon>
        <taxon>Hypocreales</taxon>
        <taxon>Ophiocordycipitaceae</taxon>
        <taxon>Purpureocillium</taxon>
    </lineage>
</organism>
<dbReference type="InterPro" id="IPR035994">
    <property type="entry name" value="Nucleoside_phosphorylase_sf"/>
</dbReference>
<dbReference type="PROSITE" id="PS50088">
    <property type="entry name" value="ANK_REPEAT"/>
    <property type="match status" value="12"/>
</dbReference>
<feature type="domain" description="Chromo shadow" evidence="8">
    <location>
        <begin position="199"/>
        <end position="263"/>
    </location>
</feature>
<feature type="repeat" description="ANK" evidence="6">
    <location>
        <begin position="1715"/>
        <end position="1747"/>
    </location>
</feature>
<name>A0AB34FJR4_9HYPO</name>
<evidence type="ECO:0000256" key="1">
    <source>
        <dbReference type="ARBA" id="ARBA00004123"/>
    </source>
</evidence>
<protein>
    <submittedName>
        <fullName evidence="9">NACHT domain-containing protein</fullName>
    </submittedName>
</protein>
<dbReference type="InterPro" id="IPR056884">
    <property type="entry name" value="NPHP3-like_N"/>
</dbReference>
<dbReference type="Gene3D" id="3.40.50.300">
    <property type="entry name" value="P-loop containing nucleotide triphosphate hydrolases"/>
    <property type="match status" value="1"/>
</dbReference>
<dbReference type="Pfam" id="PF12796">
    <property type="entry name" value="Ank_2"/>
    <property type="match status" value="5"/>
</dbReference>
<dbReference type="Gene3D" id="2.40.50.40">
    <property type="match status" value="1"/>
</dbReference>
<dbReference type="Pfam" id="PF00023">
    <property type="entry name" value="Ank"/>
    <property type="match status" value="1"/>
</dbReference>
<evidence type="ECO:0000256" key="6">
    <source>
        <dbReference type="PROSITE-ProRule" id="PRU00023"/>
    </source>
</evidence>
<dbReference type="Gene3D" id="3.40.50.1580">
    <property type="entry name" value="Nucleoside phosphorylase domain"/>
    <property type="match status" value="1"/>
</dbReference>
<dbReference type="Pfam" id="PF23239">
    <property type="entry name" value="DUF7069"/>
    <property type="match status" value="1"/>
</dbReference>
<dbReference type="PANTHER" id="PTHR24198:SF165">
    <property type="entry name" value="ANKYRIN REPEAT-CONTAINING PROTEIN-RELATED"/>
    <property type="match status" value="1"/>
</dbReference>
<feature type="region of interest" description="Disordered" evidence="7">
    <location>
        <begin position="170"/>
        <end position="200"/>
    </location>
</feature>
<feature type="repeat" description="ANK" evidence="6">
    <location>
        <begin position="1459"/>
        <end position="1491"/>
    </location>
</feature>
<feature type="repeat" description="ANK" evidence="6">
    <location>
        <begin position="1426"/>
        <end position="1458"/>
    </location>
</feature>
<keyword evidence="10" id="KW-1185">Reference proteome</keyword>
<dbReference type="SUPFAM" id="SSF51182">
    <property type="entry name" value="RmlC-like cupins"/>
    <property type="match status" value="1"/>
</dbReference>
<evidence type="ECO:0000256" key="4">
    <source>
        <dbReference type="ARBA" id="ARBA00023043"/>
    </source>
</evidence>
<dbReference type="EMBL" id="JAQHRD010000007">
    <property type="protein sequence ID" value="KAJ6439188.1"/>
    <property type="molecule type" value="Genomic_DNA"/>
</dbReference>
<dbReference type="SUPFAM" id="SSF52540">
    <property type="entry name" value="P-loop containing nucleoside triphosphate hydrolases"/>
    <property type="match status" value="1"/>
</dbReference>
<feature type="repeat" description="ANK" evidence="6">
    <location>
        <begin position="1571"/>
        <end position="1604"/>
    </location>
</feature>
<comment type="subunit">
    <text evidence="2">Component of the NuA4 histone acetyltransferase complex.</text>
</comment>